<gene>
    <name evidence="2" type="ORF">EKG36_16770</name>
</gene>
<proteinExistence type="predicted"/>
<sequence>MDTHSLLIQVLLFVFLPLWGIAGFVDWCCHRATRIEATSGLRESLVHSLMGVQVGIPILLCLLYRVNVLVLLICLLAWLLHELVAHWDVHYAAPRRHISIWEMHAHSYLASLPFYMLAMIVVINWPVMRDLLALDWAGQLHLVALDAPHGGEGYLPLYLGFMALLAVFPYAEENLRCLRYALKQRRTAA</sequence>
<organism evidence="2 3">
    <name type="scientific">Halomonas nitroreducens</name>
    <dbReference type="NCBI Taxonomy" id="447425"/>
    <lineage>
        <taxon>Bacteria</taxon>
        <taxon>Pseudomonadati</taxon>
        <taxon>Pseudomonadota</taxon>
        <taxon>Gammaproteobacteria</taxon>
        <taxon>Oceanospirillales</taxon>
        <taxon>Halomonadaceae</taxon>
        <taxon>Halomonas</taxon>
    </lineage>
</organism>
<keyword evidence="1" id="KW-0472">Membrane</keyword>
<keyword evidence="3" id="KW-1185">Reference proteome</keyword>
<keyword evidence="1" id="KW-0812">Transmembrane</keyword>
<evidence type="ECO:0000256" key="1">
    <source>
        <dbReference type="SAM" id="Phobius"/>
    </source>
</evidence>
<dbReference type="EMBL" id="RXNS01000018">
    <property type="protein sequence ID" value="RTQ99884.1"/>
    <property type="molecule type" value="Genomic_DNA"/>
</dbReference>
<accession>A0A431V0Z0</accession>
<dbReference type="AlphaFoldDB" id="A0A431V0Z0"/>
<feature type="transmembrane region" description="Helical" evidence="1">
    <location>
        <begin position="153"/>
        <end position="171"/>
    </location>
</feature>
<keyword evidence="1" id="KW-1133">Transmembrane helix</keyword>
<name>A0A431V0Z0_9GAMM</name>
<comment type="caution">
    <text evidence="2">The sequence shown here is derived from an EMBL/GenBank/DDBJ whole genome shotgun (WGS) entry which is preliminary data.</text>
</comment>
<evidence type="ECO:0000313" key="3">
    <source>
        <dbReference type="Proteomes" id="UP000267400"/>
    </source>
</evidence>
<reference evidence="2 3" key="1">
    <citation type="submission" date="2018-12" db="EMBL/GenBank/DDBJ databases">
        <authorList>
            <person name="Yu L."/>
        </authorList>
    </citation>
    <scope>NUCLEOTIDE SEQUENCE [LARGE SCALE GENOMIC DNA]</scope>
    <source>
        <strain evidence="2 3">11S</strain>
    </source>
</reference>
<feature type="transmembrane region" description="Helical" evidence="1">
    <location>
        <begin position="6"/>
        <end position="25"/>
    </location>
</feature>
<protein>
    <submittedName>
        <fullName evidence="2">Diguanylate cyclase</fullName>
    </submittedName>
</protein>
<evidence type="ECO:0000313" key="2">
    <source>
        <dbReference type="EMBL" id="RTQ99884.1"/>
    </source>
</evidence>
<feature type="transmembrane region" description="Helical" evidence="1">
    <location>
        <begin position="45"/>
        <end position="63"/>
    </location>
</feature>
<dbReference type="OrthoDB" id="6028296at2"/>
<dbReference type="Proteomes" id="UP000267400">
    <property type="component" value="Unassembled WGS sequence"/>
</dbReference>
<dbReference type="RefSeq" id="WP_126486189.1">
    <property type="nucleotide sequence ID" value="NZ_RXNS01000018.1"/>
</dbReference>
<feature type="transmembrane region" description="Helical" evidence="1">
    <location>
        <begin position="69"/>
        <end position="87"/>
    </location>
</feature>
<feature type="transmembrane region" description="Helical" evidence="1">
    <location>
        <begin position="108"/>
        <end position="127"/>
    </location>
</feature>